<accession>A0AAW1QM59</accession>
<dbReference type="AlphaFoldDB" id="A0AAW1QM59"/>
<dbReference type="GO" id="GO:0008171">
    <property type="term" value="F:O-methyltransferase activity"/>
    <property type="evidence" value="ECO:0007669"/>
    <property type="project" value="InterPro"/>
</dbReference>
<name>A0AAW1QM59_9CHLO</name>
<evidence type="ECO:0000259" key="5">
    <source>
        <dbReference type="Pfam" id="PF08100"/>
    </source>
</evidence>
<evidence type="ECO:0000313" key="6">
    <source>
        <dbReference type="EMBL" id="KAK9822600.1"/>
    </source>
</evidence>
<reference evidence="6 7" key="1">
    <citation type="journal article" date="2024" name="Nat. Commun.">
        <title>Phylogenomics reveals the evolutionary origins of lichenization in chlorophyte algae.</title>
        <authorList>
            <person name="Puginier C."/>
            <person name="Libourel C."/>
            <person name="Otte J."/>
            <person name="Skaloud P."/>
            <person name="Haon M."/>
            <person name="Grisel S."/>
            <person name="Petersen M."/>
            <person name="Berrin J.G."/>
            <person name="Delaux P.M."/>
            <person name="Dal Grande F."/>
            <person name="Keller J."/>
        </authorList>
    </citation>
    <scope>NUCLEOTIDE SEQUENCE [LARGE SCALE GENOMIC DNA]</scope>
    <source>
        <strain evidence="6 7">SAG 2145</strain>
    </source>
</reference>
<dbReference type="InterPro" id="IPR016461">
    <property type="entry name" value="COMT-like"/>
</dbReference>
<dbReference type="Pfam" id="PF00891">
    <property type="entry name" value="Methyltransf_2"/>
    <property type="match status" value="1"/>
</dbReference>
<organism evidence="6 7">
    <name type="scientific">Apatococcus lobatus</name>
    <dbReference type="NCBI Taxonomy" id="904363"/>
    <lineage>
        <taxon>Eukaryota</taxon>
        <taxon>Viridiplantae</taxon>
        <taxon>Chlorophyta</taxon>
        <taxon>core chlorophytes</taxon>
        <taxon>Trebouxiophyceae</taxon>
        <taxon>Chlorellales</taxon>
        <taxon>Chlorellaceae</taxon>
        <taxon>Apatococcus</taxon>
    </lineage>
</organism>
<dbReference type="Pfam" id="PF08100">
    <property type="entry name" value="Dimerisation"/>
    <property type="match status" value="1"/>
</dbReference>
<dbReference type="InterPro" id="IPR012967">
    <property type="entry name" value="COMT_dimerisation"/>
</dbReference>
<keyword evidence="2" id="KW-0808">Transferase</keyword>
<dbReference type="InterPro" id="IPR029063">
    <property type="entry name" value="SAM-dependent_MTases_sf"/>
</dbReference>
<dbReference type="GO" id="GO:0046983">
    <property type="term" value="F:protein dimerization activity"/>
    <property type="evidence" value="ECO:0007669"/>
    <property type="project" value="InterPro"/>
</dbReference>
<feature type="domain" description="O-methyltransferase C-terminal" evidence="4">
    <location>
        <begin position="188"/>
        <end position="404"/>
    </location>
</feature>
<comment type="caution">
    <text evidence="6">The sequence shown here is derived from an EMBL/GenBank/DDBJ whole genome shotgun (WGS) entry which is preliminary data.</text>
</comment>
<dbReference type="SUPFAM" id="SSF46785">
    <property type="entry name" value="Winged helix' DNA-binding domain"/>
    <property type="match status" value="1"/>
</dbReference>
<dbReference type="InterPro" id="IPR036388">
    <property type="entry name" value="WH-like_DNA-bd_sf"/>
</dbReference>
<evidence type="ECO:0000256" key="2">
    <source>
        <dbReference type="ARBA" id="ARBA00022679"/>
    </source>
</evidence>
<evidence type="ECO:0000259" key="4">
    <source>
        <dbReference type="Pfam" id="PF00891"/>
    </source>
</evidence>
<feature type="domain" description="O-methyltransferase dimerisation" evidence="5">
    <location>
        <begin position="88"/>
        <end position="165"/>
    </location>
</feature>
<keyword evidence="1" id="KW-0489">Methyltransferase</keyword>
<dbReference type="PANTHER" id="PTHR43712">
    <property type="entry name" value="PUTATIVE (AFU_ORTHOLOGUE AFUA_4G14580)-RELATED"/>
    <property type="match status" value="1"/>
</dbReference>
<dbReference type="PANTHER" id="PTHR43712:SF2">
    <property type="entry name" value="O-METHYLTRANSFERASE CICE"/>
    <property type="match status" value="1"/>
</dbReference>
<dbReference type="Gene3D" id="1.10.10.10">
    <property type="entry name" value="Winged helix-like DNA-binding domain superfamily/Winged helix DNA-binding domain"/>
    <property type="match status" value="1"/>
</dbReference>
<dbReference type="InterPro" id="IPR036390">
    <property type="entry name" value="WH_DNA-bd_sf"/>
</dbReference>
<dbReference type="PROSITE" id="PS51683">
    <property type="entry name" value="SAM_OMT_II"/>
    <property type="match status" value="1"/>
</dbReference>
<keyword evidence="3" id="KW-0949">S-adenosyl-L-methionine</keyword>
<keyword evidence="7" id="KW-1185">Reference proteome</keyword>
<dbReference type="GO" id="GO:0032259">
    <property type="term" value="P:methylation"/>
    <property type="evidence" value="ECO:0007669"/>
    <property type="project" value="UniProtKB-KW"/>
</dbReference>
<proteinExistence type="predicted"/>
<gene>
    <name evidence="6" type="ORF">WJX74_009293</name>
</gene>
<dbReference type="SUPFAM" id="SSF53335">
    <property type="entry name" value="S-adenosyl-L-methionine-dependent methyltransferases"/>
    <property type="match status" value="1"/>
</dbReference>
<sequence>METFRPVRLVVGACLAFALLPLKLFMYLVQALGSGSPSEEDLMQSAPEPGNLPWFAINIGVALGRFVELLPNWINPPTIQMLQLGALAHWKASTIKALAELGVADLLARGPRSPQEMASSLGTPRSADALFRLLRLSSSSGIFAVDGLMKGSDTRFKNNRMSILLRTDHPNSVRPMLMHLGNDSDLPWMKLAEGVKLGKLPFELAWGKDVWQYLKEHPEREHIFSQAMAVQDKVAYSTALKEYDWTKYDEAIDIGGAYGSFVAALMRRHPGMQGTVFELPQVVNNAKSVWAEEHTDLAGRISFAGGDFFDAQTLPRPANGSTVYIMRSILHDWDDSASIRILQSLGAVMKGSRAKLVLVEQVLKDDFVNDISMRHGFDLHMLVACGGKERTELEWRNLLGRAGFHLNKIYPTKAMQSMLEAELVP</sequence>
<protein>
    <submittedName>
        <fullName evidence="6">Uncharacterized protein</fullName>
    </submittedName>
</protein>
<dbReference type="Proteomes" id="UP001438707">
    <property type="component" value="Unassembled WGS sequence"/>
</dbReference>
<dbReference type="Gene3D" id="3.40.50.150">
    <property type="entry name" value="Vaccinia Virus protein VP39"/>
    <property type="match status" value="1"/>
</dbReference>
<evidence type="ECO:0000313" key="7">
    <source>
        <dbReference type="Proteomes" id="UP001438707"/>
    </source>
</evidence>
<evidence type="ECO:0000256" key="1">
    <source>
        <dbReference type="ARBA" id="ARBA00022603"/>
    </source>
</evidence>
<evidence type="ECO:0000256" key="3">
    <source>
        <dbReference type="ARBA" id="ARBA00022691"/>
    </source>
</evidence>
<dbReference type="EMBL" id="JALJOS010000031">
    <property type="protein sequence ID" value="KAK9822600.1"/>
    <property type="molecule type" value="Genomic_DNA"/>
</dbReference>
<dbReference type="InterPro" id="IPR001077">
    <property type="entry name" value="COMT_C"/>
</dbReference>